<organism evidence="6 7">
    <name type="scientific">Campylobacter cuniculorum DSM 23162 = LMG 24588</name>
    <dbReference type="NCBI Taxonomy" id="1121267"/>
    <lineage>
        <taxon>Bacteria</taxon>
        <taxon>Pseudomonadati</taxon>
        <taxon>Campylobacterota</taxon>
        <taxon>Epsilonproteobacteria</taxon>
        <taxon>Campylobacterales</taxon>
        <taxon>Campylobacteraceae</taxon>
        <taxon>Campylobacter</taxon>
    </lineage>
</organism>
<dbReference type="PANTHER" id="PTHR42872">
    <property type="entry name" value="PROTEIN-GLUTAMATE METHYLESTERASE/PROTEIN-GLUTAMINE GLUTAMINASE"/>
    <property type="match status" value="1"/>
</dbReference>
<evidence type="ECO:0000256" key="1">
    <source>
        <dbReference type="ARBA" id="ARBA00022801"/>
    </source>
</evidence>
<accession>A0A1W6BVW2</accession>
<dbReference type="GO" id="GO:0006935">
    <property type="term" value="P:chemotaxis"/>
    <property type="evidence" value="ECO:0007669"/>
    <property type="project" value="UniProtKB-UniRule"/>
</dbReference>
<feature type="domain" description="CheB-type methylesterase" evidence="5">
    <location>
        <begin position="1"/>
        <end position="189"/>
    </location>
</feature>
<dbReference type="SUPFAM" id="SSF52738">
    <property type="entry name" value="Methylesterase CheB, C-terminal domain"/>
    <property type="match status" value="1"/>
</dbReference>
<keyword evidence="1 4" id="KW-0378">Hydrolase</keyword>
<feature type="active site" evidence="4">
    <location>
        <position position="9"/>
    </location>
</feature>
<gene>
    <name evidence="6" type="primary">cheB'</name>
    <name evidence="6" type="ORF">CCUN_0564</name>
</gene>
<feature type="active site" evidence="4">
    <location>
        <position position="35"/>
    </location>
</feature>
<sequence>MKLVLIGSSTGGPNQLRFLLEDINVKNTCIIVAQHMTENFIPSFIKQFDKHSLSKVSVLNDKEYLSNKIYICCKNTILSKYNSPLKKHSDIVSHWQDIQTPYSPSVDLLFDSAIAFAKTNEMLAILLTGMGDDGAKSLLKLHQAGVKCLAENEEDSVVYGMPKRAKQLNPDLKQMSLESIKKEILQFIK</sequence>
<name>A0A1W6BVW2_9BACT</name>
<dbReference type="GO" id="GO:0005737">
    <property type="term" value="C:cytoplasm"/>
    <property type="evidence" value="ECO:0007669"/>
    <property type="project" value="InterPro"/>
</dbReference>
<dbReference type="Gene3D" id="3.40.50.180">
    <property type="entry name" value="Methylesterase CheB, C-terminal domain"/>
    <property type="match status" value="1"/>
</dbReference>
<dbReference type="RefSeq" id="WP_027306346.1">
    <property type="nucleotide sequence ID" value="NZ_CP020867.1"/>
</dbReference>
<protein>
    <recommendedName>
        <fullName evidence="2">protein-glutamate methylesterase</fullName>
        <ecNumber evidence="2">3.1.1.61</ecNumber>
    </recommendedName>
</protein>
<dbReference type="PANTHER" id="PTHR42872:SF6">
    <property type="entry name" value="PROTEIN-GLUTAMATE METHYLESTERASE_PROTEIN-GLUTAMINE GLUTAMINASE"/>
    <property type="match status" value="1"/>
</dbReference>
<comment type="catalytic activity">
    <reaction evidence="3">
        <text>[protein]-L-glutamate 5-O-methyl ester + H2O = L-glutamyl-[protein] + methanol + H(+)</text>
        <dbReference type="Rhea" id="RHEA:23236"/>
        <dbReference type="Rhea" id="RHEA-COMP:10208"/>
        <dbReference type="Rhea" id="RHEA-COMP:10311"/>
        <dbReference type="ChEBI" id="CHEBI:15377"/>
        <dbReference type="ChEBI" id="CHEBI:15378"/>
        <dbReference type="ChEBI" id="CHEBI:17790"/>
        <dbReference type="ChEBI" id="CHEBI:29973"/>
        <dbReference type="ChEBI" id="CHEBI:82795"/>
        <dbReference type="EC" id="3.1.1.61"/>
    </reaction>
</comment>
<proteinExistence type="predicted"/>
<evidence type="ECO:0000313" key="7">
    <source>
        <dbReference type="Proteomes" id="UP000192902"/>
    </source>
</evidence>
<evidence type="ECO:0000259" key="5">
    <source>
        <dbReference type="PROSITE" id="PS50122"/>
    </source>
</evidence>
<feature type="active site" evidence="4">
    <location>
        <position position="133"/>
    </location>
</feature>
<dbReference type="CDD" id="cd16432">
    <property type="entry name" value="CheB_Rec"/>
    <property type="match status" value="1"/>
</dbReference>
<evidence type="ECO:0000256" key="2">
    <source>
        <dbReference type="ARBA" id="ARBA00039140"/>
    </source>
</evidence>
<reference evidence="6 7" key="1">
    <citation type="submission" date="2017-04" db="EMBL/GenBank/DDBJ databases">
        <title>Complete genome sequence of the Campylobacter cuniculorum type strain LMG24588.</title>
        <authorList>
            <person name="Miller W.G."/>
            <person name="Yee E."/>
            <person name="Revez J."/>
            <person name="Bono J.L."/>
            <person name="Rossi M."/>
        </authorList>
    </citation>
    <scope>NUCLEOTIDE SEQUENCE [LARGE SCALE GENOMIC DNA]</scope>
    <source>
        <strain evidence="6 7">LMG 24588</strain>
    </source>
</reference>
<dbReference type="AlphaFoldDB" id="A0A1W6BVW2"/>
<dbReference type="KEGG" id="ccun:CCUN_0564"/>
<dbReference type="Proteomes" id="UP000192902">
    <property type="component" value="Chromosome"/>
</dbReference>
<dbReference type="EMBL" id="CP020867">
    <property type="protein sequence ID" value="ARJ56200.1"/>
    <property type="molecule type" value="Genomic_DNA"/>
</dbReference>
<dbReference type="PROSITE" id="PS50122">
    <property type="entry name" value="CHEB"/>
    <property type="match status" value="1"/>
</dbReference>
<dbReference type="STRING" id="1121267.CCUN_0564"/>
<dbReference type="EC" id="3.1.1.61" evidence="2"/>
<dbReference type="InterPro" id="IPR000673">
    <property type="entry name" value="Sig_transdc_resp-reg_Me-estase"/>
</dbReference>
<dbReference type="GO" id="GO:0008984">
    <property type="term" value="F:protein-glutamate methylesterase activity"/>
    <property type="evidence" value="ECO:0007669"/>
    <property type="project" value="UniProtKB-EC"/>
</dbReference>
<evidence type="ECO:0000313" key="6">
    <source>
        <dbReference type="EMBL" id="ARJ56200.1"/>
    </source>
</evidence>
<dbReference type="OrthoDB" id="9793421at2"/>
<evidence type="ECO:0000256" key="3">
    <source>
        <dbReference type="ARBA" id="ARBA00048267"/>
    </source>
</evidence>
<dbReference type="InterPro" id="IPR035909">
    <property type="entry name" value="CheB_C"/>
</dbReference>
<dbReference type="eggNOG" id="COG2201">
    <property type="taxonomic scope" value="Bacteria"/>
</dbReference>
<keyword evidence="4" id="KW-0145">Chemotaxis</keyword>
<dbReference type="GO" id="GO:0000156">
    <property type="term" value="F:phosphorelay response regulator activity"/>
    <property type="evidence" value="ECO:0007669"/>
    <property type="project" value="InterPro"/>
</dbReference>
<dbReference type="Pfam" id="PF01339">
    <property type="entry name" value="CheB_methylest"/>
    <property type="match status" value="1"/>
</dbReference>
<evidence type="ECO:0000256" key="4">
    <source>
        <dbReference type="PROSITE-ProRule" id="PRU00050"/>
    </source>
</evidence>